<dbReference type="EMBL" id="WERX01000019">
    <property type="protein sequence ID" value="MDV7694548.1"/>
    <property type="molecule type" value="Genomic_DNA"/>
</dbReference>
<dbReference type="GO" id="GO:0005737">
    <property type="term" value="C:cytoplasm"/>
    <property type="evidence" value="ECO:0007669"/>
    <property type="project" value="UniProtKB-SubCell"/>
</dbReference>
<name>A0AAP5TB57_9LACO</name>
<comment type="similarity">
    <text evidence="4 10">Belongs to the galactose-1-phosphate uridylyltransferase type 2 family.</text>
</comment>
<evidence type="ECO:0000313" key="15">
    <source>
        <dbReference type="Proteomes" id="UP000077280"/>
    </source>
</evidence>
<evidence type="ECO:0000313" key="16">
    <source>
        <dbReference type="Proteomes" id="UP001275867"/>
    </source>
</evidence>
<dbReference type="Pfam" id="PF02744">
    <property type="entry name" value="GalP_UDP_tr_C"/>
    <property type="match status" value="1"/>
</dbReference>
<keyword evidence="6 10" id="KW-0808">Transferase</keyword>
<dbReference type="GO" id="GO:0008108">
    <property type="term" value="F:UDP-glucose:hexose-1-phosphate uridylyltransferase activity"/>
    <property type="evidence" value="ECO:0007669"/>
    <property type="project" value="UniProtKB-UniRule"/>
</dbReference>
<dbReference type="Proteomes" id="UP000077280">
    <property type="component" value="Unassembled WGS sequence"/>
</dbReference>
<evidence type="ECO:0000313" key="14">
    <source>
        <dbReference type="EMBL" id="OAD64797.1"/>
    </source>
</evidence>
<evidence type="ECO:0000256" key="9">
    <source>
        <dbReference type="ARBA" id="ARBA00023277"/>
    </source>
</evidence>
<dbReference type="EMBL" id="LXND01000022">
    <property type="protein sequence ID" value="OAD64797.1"/>
    <property type="molecule type" value="Genomic_DNA"/>
</dbReference>
<dbReference type="NCBIfam" id="NF003631">
    <property type="entry name" value="PRK05270.1-5"/>
    <property type="match status" value="1"/>
</dbReference>
<proteinExistence type="inferred from homology"/>
<dbReference type="NCBIfam" id="NF003630">
    <property type="entry name" value="PRK05270.1-3"/>
    <property type="match status" value="1"/>
</dbReference>
<dbReference type="PANTHER" id="PTHR39191:SF1">
    <property type="entry name" value="DUF4922 DOMAIN-CONTAINING PROTEIN"/>
    <property type="match status" value="1"/>
</dbReference>
<evidence type="ECO:0000256" key="6">
    <source>
        <dbReference type="ARBA" id="ARBA00022679"/>
    </source>
</evidence>
<keyword evidence="7 10" id="KW-0548">Nucleotidyltransferase</keyword>
<keyword evidence="8 10" id="KW-0299">Galactose metabolism</keyword>
<comment type="pathway">
    <text evidence="3 10">Carbohydrate metabolism; galactose metabolism.</text>
</comment>
<gene>
    <name evidence="10" type="primary">galT</name>
    <name evidence="14" type="ORF">A7K95_03135</name>
    <name evidence="13" type="ORF">GA842_06600</name>
</gene>
<dbReference type="NCBIfam" id="TIGR01239">
    <property type="entry name" value="galT_2"/>
    <property type="match status" value="1"/>
</dbReference>
<evidence type="ECO:0000256" key="2">
    <source>
        <dbReference type="ARBA" id="ARBA00004496"/>
    </source>
</evidence>
<comment type="catalytic activity">
    <reaction evidence="1 10">
        <text>alpha-D-galactose 1-phosphate + UDP-alpha-D-glucose = alpha-D-glucose 1-phosphate + UDP-alpha-D-galactose</text>
        <dbReference type="Rhea" id="RHEA:13989"/>
        <dbReference type="ChEBI" id="CHEBI:58336"/>
        <dbReference type="ChEBI" id="CHEBI:58601"/>
        <dbReference type="ChEBI" id="CHEBI:58885"/>
        <dbReference type="ChEBI" id="CHEBI:66914"/>
        <dbReference type="EC" id="2.7.7.12"/>
    </reaction>
</comment>
<dbReference type="AlphaFoldDB" id="A0AAP5TB57"/>
<dbReference type="InterPro" id="IPR005849">
    <property type="entry name" value="GalP_Utransf_N"/>
</dbReference>
<keyword evidence="15" id="KW-1185">Reference proteome</keyword>
<dbReference type="RefSeq" id="WP_068805149.1">
    <property type="nucleotide sequence ID" value="NZ_LXND01000022.1"/>
</dbReference>
<reference evidence="14 15" key="1">
    <citation type="submission" date="2016-05" db="EMBL/GenBank/DDBJ databases">
        <title>Draft genome sequence of Pediococcus parvulus 2.6, a probiotic beta-glucan producer strain.</title>
        <authorList>
            <person name="Mohedano M.L."/>
            <person name="Perez-Ramos A."/>
            <person name="Duenas M.T."/>
            <person name="Lamontanara A."/>
            <person name="Orru L."/>
            <person name="Spano G."/>
            <person name="Capozzi V."/>
            <person name="Lopez P."/>
        </authorList>
    </citation>
    <scope>NUCLEOTIDE SEQUENCE [LARGE SCALE GENOMIC DNA]</scope>
    <source>
        <strain evidence="14 15">2.6</strain>
    </source>
</reference>
<evidence type="ECO:0000259" key="12">
    <source>
        <dbReference type="Pfam" id="PF02744"/>
    </source>
</evidence>
<organism evidence="13 16">
    <name type="scientific">Pediococcus parvulus</name>
    <dbReference type="NCBI Taxonomy" id="54062"/>
    <lineage>
        <taxon>Bacteria</taxon>
        <taxon>Bacillati</taxon>
        <taxon>Bacillota</taxon>
        <taxon>Bacilli</taxon>
        <taxon>Lactobacillales</taxon>
        <taxon>Lactobacillaceae</taxon>
        <taxon>Pediococcus</taxon>
    </lineage>
</organism>
<evidence type="ECO:0000256" key="7">
    <source>
        <dbReference type="ARBA" id="ARBA00022695"/>
    </source>
</evidence>
<dbReference type="NCBIfam" id="NF003629">
    <property type="entry name" value="PRK05270.1-2"/>
    <property type="match status" value="1"/>
</dbReference>
<sequence>MKNEPKLVDQFVDEILKRGTYHELDRRYLINRIFALVGEQSLTSKQTAVDLLQLHDLLIETAIQNGKIQDNPTEREILGADLMDFVTPTPYQVNTKFWDLYQKSPQSATGYFYKLSRENDYIKTRAIAKNIEFPVPTDYGKLEITINLSKPEKDPRAIALAQTMVSTSYPQCQLCMENEGYEGRVGYPARGNHRIVRMQLDGETWGFQYSPYAYFAEHCIFISDEHRPMHIDRPTFQNLMAIVKYFPDYFVGSNADLPIVGGSMLSHDHYQGGKHEFPMAVAAVETPFELTGFANVSADIVKWPMSVIRLKSGSESSLVDAATKILRVWQEYDDPKRDIRHETEGVQHHTITPIVRKRAGRFEMDLVLRDNQTSKQYPDGIFHPHQDVQHIKKENIGLIEVMGRAILPARLKNELQEVERYLLNQPNKMKTYHQTWAERLQAKHDFTAANVEQIVDQEVGHVFLRVLEDAGVFKRTPDGQAGFKQFIQKVNATEH</sequence>
<comment type="subcellular location">
    <subcellularLocation>
        <location evidence="2 10">Cytoplasm</location>
    </subcellularLocation>
</comment>
<evidence type="ECO:0000313" key="13">
    <source>
        <dbReference type="EMBL" id="MDV7694548.1"/>
    </source>
</evidence>
<comment type="caution">
    <text evidence="13">The sequence shown here is derived from an EMBL/GenBank/DDBJ whole genome shotgun (WGS) entry which is preliminary data.</text>
</comment>
<evidence type="ECO:0000256" key="3">
    <source>
        <dbReference type="ARBA" id="ARBA00004947"/>
    </source>
</evidence>
<keyword evidence="9 10" id="KW-0119">Carbohydrate metabolism</keyword>
<reference evidence="13" key="2">
    <citation type="submission" date="2019-10" db="EMBL/GenBank/DDBJ databases">
        <title>Malate fermentation in French cider.</title>
        <authorList>
            <person name="Cousin F.J."/>
            <person name="Medina Fernandez S."/>
            <person name="Misery B."/>
            <person name="Laplace J.-M."/>
            <person name="Cretenet M."/>
        </authorList>
    </citation>
    <scope>NUCLEOTIDE SEQUENCE</scope>
    <source>
        <strain evidence="13">UCMA15901</strain>
    </source>
</reference>
<evidence type="ECO:0000256" key="4">
    <source>
        <dbReference type="ARBA" id="ARBA00008706"/>
    </source>
</evidence>
<dbReference type="GO" id="GO:0006012">
    <property type="term" value="P:galactose metabolic process"/>
    <property type="evidence" value="ECO:0007669"/>
    <property type="project" value="UniProtKB-UniRule"/>
</dbReference>
<dbReference type="Pfam" id="PF01087">
    <property type="entry name" value="GalP_UDP_transf"/>
    <property type="match status" value="1"/>
</dbReference>
<evidence type="ECO:0000256" key="1">
    <source>
        <dbReference type="ARBA" id="ARBA00001107"/>
    </source>
</evidence>
<dbReference type="PROSITE" id="PS01163">
    <property type="entry name" value="GAL_P_UDP_TRANSF_II"/>
    <property type="match status" value="1"/>
</dbReference>
<dbReference type="EC" id="2.7.7.12" evidence="10"/>
<evidence type="ECO:0000256" key="8">
    <source>
        <dbReference type="ARBA" id="ARBA00023144"/>
    </source>
</evidence>
<evidence type="ECO:0000256" key="10">
    <source>
        <dbReference type="HAMAP-Rule" id="MF_00571"/>
    </source>
</evidence>
<accession>A0AAP5TB57</accession>
<keyword evidence="5 10" id="KW-0963">Cytoplasm</keyword>
<evidence type="ECO:0000256" key="5">
    <source>
        <dbReference type="ARBA" id="ARBA00022490"/>
    </source>
</evidence>
<dbReference type="PANTHER" id="PTHR39191">
    <property type="entry name" value="GALACTOSE-1-PHOSPHATE URIDYLYLTRANSFERASE"/>
    <property type="match status" value="1"/>
</dbReference>
<dbReference type="HAMAP" id="MF_00571">
    <property type="entry name" value="GalP_UDP_trans"/>
    <property type="match status" value="1"/>
</dbReference>
<feature type="domain" description="Galactose-1-phosphate uridyl transferase N-terminal" evidence="11">
    <location>
        <begin position="20"/>
        <end position="228"/>
    </location>
</feature>
<dbReference type="InterPro" id="IPR000766">
    <property type="entry name" value="GalP_uridyl_Trfase_II"/>
</dbReference>
<dbReference type="InterPro" id="IPR005850">
    <property type="entry name" value="GalP_Utransf_C"/>
</dbReference>
<feature type="domain" description="Galactose-1-phosphate uridyl transferase C-terminal" evidence="12">
    <location>
        <begin position="244"/>
        <end position="437"/>
    </location>
</feature>
<dbReference type="Proteomes" id="UP001275867">
    <property type="component" value="Unassembled WGS sequence"/>
</dbReference>
<dbReference type="NCBIfam" id="NF003633">
    <property type="entry name" value="PRK05270.2-2"/>
    <property type="match status" value="1"/>
</dbReference>
<dbReference type="PIRSF" id="PIRSF006005">
    <property type="entry name" value="GalT_BS"/>
    <property type="match status" value="1"/>
</dbReference>
<evidence type="ECO:0000259" key="11">
    <source>
        <dbReference type="Pfam" id="PF01087"/>
    </source>
</evidence>
<protein>
    <recommendedName>
        <fullName evidence="10">Galactose-1-phosphate uridylyltransferase</fullName>
        <shortName evidence="10">Gal-1-P uridylyltransferase</shortName>
        <ecNumber evidence="10">2.7.7.12</ecNumber>
    </recommendedName>
    <alternativeName>
        <fullName evidence="10">UDP-glucose--hexose-1-phosphate uridylyltransferase</fullName>
    </alternativeName>
</protein>
<dbReference type="InterPro" id="IPR023425">
    <property type="entry name" value="GalP_uridyl_Trfase_II_CS"/>
</dbReference>